<dbReference type="EMBL" id="CAAALY010251132">
    <property type="protein sequence ID" value="VEL35977.1"/>
    <property type="molecule type" value="Genomic_DNA"/>
</dbReference>
<keyword evidence="2" id="KW-1185">Reference proteome</keyword>
<dbReference type="PANTHER" id="PTHR22878">
    <property type="entry name" value="DYNEIN HEAVY CHAIN 6, AXONEMAL-LIKE-RELATED"/>
    <property type="match status" value="1"/>
</dbReference>
<dbReference type="OrthoDB" id="424310at2759"/>
<dbReference type="SUPFAM" id="SSF52540">
    <property type="entry name" value="P-loop containing nucleoside triphosphate hydrolases"/>
    <property type="match status" value="1"/>
</dbReference>
<comment type="caution">
    <text evidence="1">The sequence shown here is derived from an EMBL/GenBank/DDBJ whole genome shotgun (WGS) entry which is preliminary data.</text>
</comment>
<dbReference type="Pfam" id="PF12775">
    <property type="entry name" value="AAA_7"/>
    <property type="match status" value="1"/>
</dbReference>
<dbReference type="GO" id="GO:0007018">
    <property type="term" value="P:microtubule-based movement"/>
    <property type="evidence" value="ECO:0007669"/>
    <property type="project" value="InterPro"/>
</dbReference>
<dbReference type="Gene3D" id="1.20.920.30">
    <property type="match status" value="1"/>
</dbReference>
<dbReference type="InterPro" id="IPR026983">
    <property type="entry name" value="DHC"/>
</dbReference>
<name>A0A448XG88_9PLAT</name>
<evidence type="ECO:0008006" key="3">
    <source>
        <dbReference type="Google" id="ProtNLM"/>
    </source>
</evidence>
<dbReference type="GO" id="GO:0030286">
    <property type="term" value="C:dynein complex"/>
    <property type="evidence" value="ECO:0007669"/>
    <property type="project" value="InterPro"/>
</dbReference>
<evidence type="ECO:0000313" key="2">
    <source>
        <dbReference type="Proteomes" id="UP000784294"/>
    </source>
</evidence>
<proteinExistence type="predicted"/>
<dbReference type="Gene3D" id="3.40.50.300">
    <property type="entry name" value="P-loop containing nucleotide triphosphate hydrolases"/>
    <property type="match status" value="1"/>
</dbReference>
<dbReference type="GO" id="GO:0045505">
    <property type="term" value="F:dynein intermediate chain binding"/>
    <property type="evidence" value="ECO:0007669"/>
    <property type="project" value="InterPro"/>
</dbReference>
<dbReference type="GO" id="GO:0051959">
    <property type="term" value="F:dynein light intermediate chain binding"/>
    <property type="evidence" value="ECO:0007669"/>
    <property type="project" value="InterPro"/>
</dbReference>
<dbReference type="Proteomes" id="UP000784294">
    <property type="component" value="Unassembled WGS sequence"/>
</dbReference>
<dbReference type="PANTHER" id="PTHR22878:SF66">
    <property type="entry name" value="DYNEIN AXONEMAL HEAVY CHAIN 7"/>
    <property type="match status" value="1"/>
</dbReference>
<protein>
    <recommendedName>
        <fullName evidence="3">Dynein heavy chain AAA module D4 domain-containing protein</fullName>
    </recommendedName>
</protein>
<accession>A0A448XG88</accession>
<evidence type="ECO:0000313" key="1">
    <source>
        <dbReference type="EMBL" id="VEL35977.1"/>
    </source>
</evidence>
<sequence length="75" mass="8557">MLRLGAPSQYDLKDNTTMRLIDLLFIGAMGPPGGGRNPITPRFLRHLNTITINEFNDDSMRTIFGRIMDWHIAIK</sequence>
<organism evidence="1 2">
    <name type="scientific">Protopolystoma xenopodis</name>
    <dbReference type="NCBI Taxonomy" id="117903"/>
    <lineage>
        <taxon>Eukaryota</taxon>
        <taxon>Metazoa</taxon>
        <taxon>Spiralia</taxon>
        <taxon>Lophotrochozoa</taxon>
        <taxon>Platyhelminthes</taxon>
        <taxon>Monogenea</taxon>
        <taxon>Polyopisthocotylea</taxon>
        <taxon>Polystomatidea</taxon>
        <taxon>Polystomatidae</taxon>
        <taxon>Protopolystoma</taxon>
    </lineage>
</organism>
<dbReference type="InterPro" id="IPR027417">
    <property type="entry name" value="P-loop_NTPase"/>
</dbReference>
<gene>
    <name evidence="1" type="ORF">PXEA_LOCUS29417</name>
</gene>
<dbReference type="AlphaFoldDB" id="A0A448XG88"/>
<reference evidence="1" key="1">
    <citation type="submission" date="2018-11" db="EMBL/GenBank/DDBJ databases">
        <authorList>
            <consortium name="Pathogen Informatics"/>
        </authorList>
    </citation>
    <scope>NUCLEOTIDE SEQUENCE</scope>
</reference>